<reference evidence="6 7" key="1">
    <citation type="submission" date="2023-11" db="EMBL/GenBank/DDBJ databases">
        <authorList>
            <person name="Hedman E."/>
            <person name="Englund M."/>
            <person name="Stromberg M."/>
            <person name="Nyberg Akerstrom W."/>
            <person name="Nylinder S."/>
            <person name="Jareborg N."/>
            <person name="Kallberg Y."/>
            <person name="Kronander E."/>
        </authorList>
    </citation>
    <scope>NUCLEOTIDE SEQUENCE [LARGE SCALE GENOMIC DNA]</scope>
</reference>
<protein>
    <submittedName>
        <fullName evidence="6">Uncharacterized protein</fullName>
    </submittedName>
</protein>
<keyword evidence="5" id="KW-0539">Nucleus</keyword>
<dbReference type="PANTHER" id="PTHR46481:SF10">
    <property type="entry name" value="ZINC FINGER BED DOMAIN-CONTAINING PROTEIN 39"/>
    <property type="match status" value="1"/>
</dbReference>
<dbReference type="SUPFAM" id="SSF140996">
    <property type="entry name" value="Hermes dimerisation domain"/>
    <property type="match status" value="1"/>
</dbReference>
<evidence type="ECO:0000256" key="5">
    <source>
        <dbReference type="ARBA" id="ARBA00023242"/>
    </source>
</evidence>
<dbReference type="EMBL" id="CAVLGL010000087">
    <property type="protein sequence ID" value="CAK1592628.1"/>
    <property type="molecule type" value="Genomic_DNA"/>
</dbReference>
<evidence type="ECO:0000313" key="6">
    <source>
        <dbReference type="EMBL" id="CAK1592628.1"/>
    </source>
</evidence>
<sequence length="183" mass="21040">MRPFNIVEGKGFLRLVKELEPTFKAPCSKYLKKRTTEKYEAYVAISKSRLSKIDNFCLTVDIWTETMNEVGFMGADKLRKIQTCNNVSDESVLKLTADVRTRWNSTFFMLERFLKLRIVISEIVVESVVVPNFPSAVEIRNIGSKRVLIFQSRGNNIANKGLSPKYLEQLLFLGNLDAKEFFV</sequence>
<evidence type="ECO:0000256" key="2">
    <source>
        <dbReference type="ARBA" id="ARBA00022723"/>
    </source>
</evidence>
<dbReference type="GO" id="GO:0005634">
    <property type="term" value="C:nucleus"/>
    <property type="evidence" value="ECO:0007669"/>
    <property type="project" value="UniProtKB-SubCell"/>
</dbReference>
<comment type="subcellular location">
    <subcellularLocation>
        <location evidence="1">Nucleus</location>
    </subcellularLocation>
</comment>
<name>A0AAV1LB90_9NEOP</name>
<dbReference type="InterPro" id="IPR052035">
    <property type="entry name" value="ZnF_BED_domain_contain"/>
</dbReference>
<keyword evidence="7" id="KW-1185">Reference proteome</keyword>
<dbReference type="PANTHER" id="PTHR46481">
    <property type="entry name" value="ZINC FINGER BED DOMAIN-CONTAINING PROTEIN 4"/>
    <property type="match status" value="1"/>
</dbReference>
<evidence type="ECO:0000313" key="7">
    <source>
        <dbReference type="Proteomes" id="UP001314205"/>
    </source>
</evidence>
<gene>
    <name evidence="6" type="ORF">PARMNEM_LOCUS12545</name>
</gene>
<evidence type="ECO:0000256" key="3">
    <source>
        <dbReference type="ARBA" id="ARBA00022771"/>
    </source>
</evidence>
<evidence type="ECO:0000256" key="1">
    <source>
        <dbReference type="ARBA" id="ARBA00004123"/>
    </source>
</evidence>
<keyword evidence="4" id="KW-0862">Zinc</keyword>
<evidence type="ECO:0000256" key="4">
    <source>
        <dbReference type="ARBA" id="ARBA00022833"/>
    </source>
</evidence>
<keyword evidence="2" id="KW-0479">Metal-binding</keyword>
<accession>A0AAV1LB90</accession>
<dbReference type="GO" id="GO:0008270">
    <property type="term" value="F:zinc ion binding"/>
    <property type="evidence" value="ECO:0007669"/>
    <property type="project" value="UniProtKB-KW"/>
</dbReference>
<dbReference type="AlphaFoldDB" id="A0AAV1LB90"/>
<comment type="caution">
    <text evidence="6">The sequence shown here is derived from an EMBL/GenBank/DDBJ whole genome shotgun (WGS) entry which is preliminary data.</text>
</comment>
<keyword evidence="3" id="KW-0863">Zinc-finger</keyword>
<organism evidence="6 7">
    <name type="scientific">Parnassius mnemosyne</name>
    <name type="common">clouded apollo</name>
    <dbReference type="NCBI Taxonomy" id="213953"/>
    <lineage>
        <taxon>Eukaryota</taxon>
        <taxon>Metazoa</taxon>
        <taxon>Ecdysozoa</taxon>
        <taxon>Arthropoda</taxon>
        <taxon>Hexapoda</taxon>
        <taxon>Insecta</taxon>
        <taxon>Pterygota</taxon>
        <taxon>Neoptera</taxon>
        <taxon>Endopterygota</taxon>
        <taxon>Lepidoptera</taxon>
        <taxon>Glossata</taxon>
        <taxon>Ditrysia</taxon>
        <taxon>Papilionoidea</taxon>
        <taxon>Papilionidae</taxon>
        <taxon>Parnassiinae</taxon>
        <taxon>Parnassini</taxon>
        <taxon>Parnassius</taxon>
        <taxon>Driopa</taxon>
    </lineage>
</organism>
<dbReference type="Proteomes" id="UP001314205">
    <property type="component" value="Unassembled WGS sequence"/>
</dbReference>
<proteinExistence type="predicted"/>